<dbReference type="RefSeq" id="WP_212691769.1">
    <property type="nucleotide sequence ID" value="NZ_CP058561.1"/>
</dbReference>
<evidence type="ECO:0000313" key="1">
    <source>
        <dbReference type="EMBL" id="QUH31848.1"/>
    </source>
</evidence>
<dbReference type="SUPFAM" id="SSF50985">
    <property type="entry name" value="RCC1/BLIP-II"/>
    <property type="match status" value="1"/>
</dbReference>
<dbReference type="EMBL" id="CP058561">
    <property type="protein sequence ID" value="QUH31848.1"/>
    <property type="molecule type" value="Genomic_DNA"/>
</dbReference>
<dbReference type="AlphaFoldDB" id="A0A8J8MFC5"/>
<sequence length="207" mass="24473">MINKKIKSNELDYYNIWDLDLTKLEETNTIIEADNDSVYWFDTHSKDEEDNIQLNFVMDNIKQLVSGYYRSLVLDNNGEVFDIGEIDYYLESPVNDRELPRKIDNIPQMMRLWDFTSLRYPVGIGIDTNGDLIAFLLYNDPEQTFNKIAIKEYCDFAFTYSHIIVIKDNEKSKSWLYSYDPVTVEWVNPDGIVGPERDFIKIYRGER</sequence>
<dbReference type="KEGG" id="vgu:HYG85_24100"/>
<gene>
    <name evidence="1" type="ORF">HYG85_24100</name>
</gene>
<evidence type="ECO:0000313" key="2">
    <source>
        <dbReference type="Proteomes" id="UP000677305"/>
    </source>
</evidence>
<accession>A0A8J8MFC5</accession>
<dbReference type="InterPro" id="IPR009091">
    <property type="entry name" value="RCC1/BLIP-II"/>
</dbReference>
<dbReference type="Proteomes" id="UP000677305">
    <property type="component" value="Chromosome"/>
</dbReference>
<reference evidence="1 2" key="1">
    <citation type="submission" date="2020-07" db="EMBL/GenBank/DDBJ databases">
        <title>Vallitalea guaymasensis genome.</title>
        <authorList>
            <person name="Postec A."/>
        </authorList>
    </citation>
    <scope>NUCLEOTIDE SEQUENCE [LARGE SCALE GENOMIC DNA]</scope>
    <source>
        <strain evidence="1 2">Ra1766G1</strain>
    </source>
</reference>
<keyword evidence="2" id="KW-1185">Reference proteome</keyword>
<name>A0A8J8MFC5_9FIRM</name>
<proteinExistence type="predicted"/>
<protein>
    <submittedName>
        <fullName evidence="1">Uncharacterized protein</fullName>
    </submittedName>
</protein>
<organism evidence="1 2">
    <name type="scientific">Vallitalea guaymasensis</name>
    <dbReference type="NCBI Taxonomy" id="1185412"/>
    <lineage>
        <taxon>Bacteria</taxon>
        <taxon>Bacillati</taxon>
        <taxon>Bacillota</taxon>
        <taxon>Clostridia</taxon>
        <taxon>Lachnospirales</taxon>
        <taxon>Vallitaleaceae</taxon>
        <taxon>Vallitalea</taxon>
    </lineage>
</organism>